<name>A0A1U9QLD6_STRNV</name>
<dbReference type="Pfam" id="PF12840">
    <property type="entry name" value="HTH_20"/>
    <property type="match status" value="1"/>
</dbReference>
<dbReference type="InterPro" id="IPR011991">
    <property type="entry name" value="ArsR-like_HTH"/>
</dbReference>
<dbReference type="InterPro" id="IPR051081">
    <property type="entry name" value="HTH_MetalResp_TranReg"/>
</dbReference>
<dbReference type="RefSeq" id="WP_078073570.1">
    <property type="nucleotide sequence ID" value="NZ_CP018047.1"/>
</dbReference>
<feature type="coiled-coil region" evidence="4">
    <location>
        <begin position="8"/>
        <end position="35"/>
    </location>
</feature>
<evidence type="ECO:0000259" key="5">
    <source>
        <dbReference type="SMART" id="SM00418"/>
    </source>
</evidence>
<proteinExistence type="predicted"/>
<keyword evidence="7" id="KW-1185">Reference proteome</keyword>
<dbReference type="KEGG" id="snw:BBN63_01220"/>
<dbReference type="Proteomes" id="UP000189677">
    <property type="component" value="Chromosome"/>
</dbReference>
<gene>
    <name evidence="6" type="ORF">BBN63_01220</name>
</gene>
<keyword evidence="1" id="KW-0805">Transcription regulation</keyword>
<evidence type="ECO:0000313" key="7">
    <source>
        <dbReference type="Proteomes" id="UP000189677"/>
    </source>
</evidence>
<dbReference type="PANTHER" id="PTHR33154:SF18">
    <property type="entry name" value="ARSENICAL RESISTANCE OPERON REPRESSOR"/>
    <property type="match status" value="1"/>
</dbReference>
<dbReference type="InterPro" id="IPR036388">
    <property type="entry name" value="WH-like_DNA-bd_sf"/>
</dbReference>
<dbReference type="GO" id="GO:0003700">
    <property type="term" value="F:DNA-binding transcription factor activity"/>
    <property type="evidence" value="ECO:0007669"/>
    <property type="project" value="InterPro"/>
</dbReference>
<dbReference type="InterPro" id="IPR001845">
    <property type="entry name" value="HTH_ArsR_DNA-bd_dom"/>
</dbReference>
<dbReference type="EMBL" id="CP018047">
    <property type="protein sequence ID" value="AQU65088.1"/>
    <property type="molecule type" value="Genomic_DNA"/>
</dbReference>
<dbReference type="SUPFAM" id="SSF46785">
    <property type="entry name" value="Winged helix' DNA-binding domain"/>
    <property type="match status" value="1"/>
</dbReference>
<dbReference type="OrthoDB" id="3730926at2"/>
<protein>
    <recommendedName>
        <fullName evidence="5">HTH arsR-type domain-containing protein</fullName>
    </recommendedName>
</protein>
<reference evidence="6 7" key="1">
    <citation type="submission" date="2016-11" db="EMBL/GenBank/DDBJ databases">
        <title>Complete genome sequence of Streptomyces niveus SCSIO 3406.</title>
        <authorList>
            <person name="Zhu Q."/>
            <person name="Cheng W."/>
            <person name="Song Y."/>
            <person name="Li Q."/>
            <person name="Ju J."/>
        </authorList>
    </citation>
    <scope>NUCLEOTIDE SEQUENCE [LARGE SCALE GENOMIC DNA]</scope>
    <source>
        <strain evidence="6 7">SCSIO 3406</strain>
    </source>
</reference>
<keyword evidence="2" id="KW-0238">DNA-binding</keyword>
<organism evidence="6 7">
    <name type="scientific">Streptomyces niveus</name>
    <name type="common">Streptomyces spheroides</name>
    <dbReference type="NCBI Taxonomy" id="193462"/>
    <lineage>
        <taxon>Bacteria</taxon>
        <taxon>Bacillati</taxon>
        <taxon>Actinomycetota</taxon>
        <taxon>Actinomycetes</taxon>
        <taxon>Kitasatosporales</taxon>
        <taxon>Streptomycetaceae</taxon>
        <taxon>Streptomyces</taxon>
    </lineage>
</organism>
<evidence type="ECO:0000256" key="2">
    <source>
        <dbReference type="ARBA" id="ARBA00023125"/>
    </source>
</evidence>
<dbReference type="SMART" id="SM00418">
    <property type="entry name" value="HTH_ARSR"/>
    <property type="match status" value="1"/>
</dbReference>
<accession>A0A1U9QLD6</accession>
<dbReference type="Gene3D" id="1.10.10.10">
    <property type="entry name" value="Winged helix-like DNA-binding domain superfamily/Winged helix DNA-binding domain"/>
    <property type="match status" value="1"/>
</dbReference>
<feature type="domain" description="HTH arsR-type" evidence="5">
    <location>
        <begin position="99"/>
        <end position="172"/>
    </location>
</feature>
<evidence type="ECO:0000256" key="4">
    <source>
        <dbReference type="SAM" id="Coils"/>
    </source>
</evidence>
<dbReference type="AlphaFoldDB" id="A0A1U9QLD6"/>
<evidence type="ECO:0000313" key="6">
    <source>
        <dbReference type="EMBL" id="AQU65088.1"/>
    </source>
</evidence>
<dbReference type="PANTHER" id="PTHR33154">
    <property type="entry name" value="TRANSCRIPTIONAL REGULATOR, ARSR FAMILY"/>
    <property type="match status" value="1"/>
</dbReference>
<keyword evidence="3" id="KW-0804">Transcription</keyword>
<evidence type="ECO:0000256" key="1">
    <source>
        <dbReference type="ARBA" id="ARBA00023015"/>
    </source>
</evidence>
<dbReference type="CDD" id="cd00090">
    <property type="entry name" value="HTH_ARSR"/>
    <property type="match status" value="1"/>
</dbReference>
<sequence>MSDGAPPWDALAGQVAELSRRLTELEERVQGGARESLADDASTETYWALPKLRERLQAVARGGVLFTGSVVGLDGELVEWERSEATESVLSSDWSEAAEALGALGHPVRLRLIQALAEGRTAVTELMELEGLGTTGQIYHHLRQLVSAGWLETTGRGRYRIPPTRLVPLLVVVTGARR</sequence>
<evidence type="ECO:0000256" key="3">
    <source>
        <dbReference type="ARBA" id="ARBA00023163"/>
    </source>
</evidence>
<dbReference type="InterPro" id="IPR036390">
    <property type="entry name" value="WH_DNA-bd_sf"/>
</dbReference>
<keyword evidence="4" id="KW-0175">Coiled coil</keyword>
<dbReference type="GO" id="GO:0003677">
    <property type="term" value="F:DNA binding"/>
    <property type="evidence" value="ECO:0007669"/>
    <property type="project" value="UniProtKB-KW"/>
</dbReference>